<reference evidence="1 2" key="1">
    <citation type="journal article" date="2020" name="J Geophys Res Biogeosci">
        <title>Magnetotaxis as an Adaptation to Enable Bacterial Shuttling of Microbial Sulfur and Sulfur Cycling Across Aquatic Oxic#Anoxic Interfaces.</title>
        <authorList>
            <person name="Li J."/>
            <person name="Liu P."/>
            <person name="Wang J."/>
            <person name="Roberts A.P."/>
            <person name="Pan Y."/>
        </authorList>
    </citation>
    <scope>NUCLEOTIDE SEQUENCE [LARGE SCALE GENOMIC DNA]</scope>
    <source>
        <strain evidence="1 2">MYR-1_YQ</strain>
    </source>
</reference>
<comment type="caution">
    <text evidence="1">The sequence shown here is derived from an EMBL/GenBank/DDBJ whole genome shotgun (WGS) entry which is preliminary data.</text>
</comment>
<dbReference type="RefSeq" id="WP_218250740.1">
    <property type="nucleotide sequence ID" value="NZ_JABXWD010000007.1"/>
</dbReference>
<sequence>MVSLGIDPSLVATGCVRVKKGEILGQQLIKTKTTSSIREELERLRQIRDQIIFDDVSIVILEGLAMGASRTTSLVQLAGLNYLIREHFYLLNIPFVIVTPMQLKKFVTGKGNCKKELMLLETYRRYNIAFDDNNLCDAYVLARIGDAILNNNEKLDLCRKGIIDNLRKQYGNPKKR</sequence>
<evidence type="ECO:0000313" key="1">
    <source>
        <dbReference type="EMBL" id="MBV6340119.1"/>
    </source>
</evidence>
<evidence type="ECO:0000313" key="2">
    <source>
        <dbReference type="Proteomes" id="UP001196980"/>
    </source>
</evidence>
<name>A0ABS6RVS7_9BACT</name>
<accession>A0ABS6RVS7</accession>
<dbReference type="EMBL" id="JABXWD010000007">
    <property type="protein sequence ID" value="MBV6340119.1"/>
    <property type="molecule type" value="Genomic_DNA"/>
</dbReference>
<dbReference type="Proteomes" id="UP001196980">
    <property type="component" value="Unassembled WGS sequence"/>
</dbReference>
<keyword evidence="2" id="KW-1185">Reference proteome</keyword>
<evidence type="ECO:0008006" key="3">
    <source>
        <dbReference type="Google" id="ProtNLM"/>
    </source>
</evidence>
<gene>
    <name evidence="1" type="ORF">HWQ67_00835</name>
</gene>
<organism evidence="1 2">
    <name type="scientific">Candidatus Magnetobacterium casense</name>
    <dbReference type="NCBI Taxonomy" id="1455061"/>
    <lineage>
        <taxon>Bacteria</taxon>
        <taxon>Pseudomonadati</taxon>
        <taxon>Nitrospirota</taxon>
        <taxon>Thermodesulfovibrionia</taxon>
        <taxon>Thermodesulfovibrionales</taxon>
        <taxon>Candidatus Magnetobacteriaceae</taxon>
        <taxon>Candidatus Magnetobacterium</taxon>
    </lineage>
</organism>
<proteinExistence type="predicted"/>
<protein>
    <recommendedName>
        <fullName evidence="3">Holliday junction resolvase RuvC</fullName>
    </recommendedName>
</protein>